<reference evidence="1 2" key="1">
    <citation type="submission" date="2015-09" db="EMBL/GenBank/DDBJ databases">
        <title>Bacillus cereus food isolates.</title>
        <authorList>
            <person name="Boekhorst J."/>
        </authorList>
    </citation>
    <scope>NUCLEOTIDE SEQUENCE [LARGE SCALE GENOMIC DNA]</scope>
    <source>
        <strain evidence="1 2">B4088</strain>
    </source>
</reference>
<evidence type="ECO:0000313" key="2">
    <source>
        <dbReference type="Proteomes" id="UP000076482"/>
    </source>
</evidence>
<proteinExistence type="predicted"/>
<dbReference type="EMBL" id="LJKE01000104">
    <property type="protein sequence ID" value="KZD55677.1"/>
    <property type="molecule type" value="Genomic_DNA"/>
</dbReference>
<dbReference type="PATRIC" id="fig|1396.535.peg.5989"/>
<organism evidence="1 2">
    <name type="scientific">Bacillus cereus</name>
    <dbReference type="NCBI Taxonomy" id="1396"/>
    <lineage>
        <taxon>Bacteria</taxon>
        <taxon>Bacillati</taxon>
        <taxon>Bacillota</taxon>
        <taxon>Bacilli</taxon>
        <taxon>Bacillales</taxon>
        <taxon>Bacillaceae</taxon>
        <taxon>Bacillus</taxon>
        <taxon>Bacillus cereus group</taxon>
    </lineage>
</organism>
<dbReference type="RefSeq" id="WP_063262938.1">
    <property type="nucleotide sequence ID" value="NZ_LJKE01000104.1"/>
</dbReference>
<dbReference type="Proteomes" id="UP000076482">
    <property type="component" value="Unassembled WGS sequence"/>
</dbReference>
<accession>A0A164LCU8</accession>
<name>A0A164LCU8_BACCE</name>
<dbReference type="AlphaFoldDB" id="A0A164LCU8"/>
<comment type="caution">
    <text evidence="1">The sequence shown here is derived from an EMBL/GenBank/DDBJ whole genome shotgun (WGS) entry which is preliminary data.</text>
</comment>
<protein>
    <submittedName>
        <fullName evidence="1">Uncharacterized protein</fullName>
    </submittedName>
</protein>
<sequence>MNELSAEIVEMNNIVTRYHMLLARNFEWINNVDNVEFSLAELEAAGISAEDTYKLVNHINSQNEQVAHDKNDNSQNISFDGELLTLNVTPKRKEFIIRYMKVKLADQVRDQQIKDIAINLYKNHGIKDADTIAKMTLSNVANINEILKNLEQTKK</sequence>
<gene>
    <name evidence="1" type="ORF">B4088_5422</name>
</gene>
<evidence type="ECO:0000313" key="1">
    <source>
        <dbReference type="EMBL" id="KZD55677.1"/>
    </source>
</evidence>